<comment type="caution">
    <text evidence="7">The sequence shown here is derived from an EMBL/GenBank/DDBJ whole genome shotgun (WGS) entry which is preliminary data.</text>
</comment>
<dbReference type="PANTHER" id="PTHR10809:SF6">
    <property type="entry name" value="AT11025P-RELATED"/>
    <property type="match status" value="1"/>
</dbReference>
<dbReference type="InterPro" id="IPR000535">
    <property type="entry name" value="MSP_dom"/>
</dbReference>
<feature type="domain" description="MSP" evidence="6">
    <location>
        <begin position="1"/>
        <end position="98"/>
    </location>
</feature>
<dbReference type="EMBL" id="JACTNZ010000009">
    <property type="protein sequence ID" value="KAG5533694.1"/>
    <property type="molecule type" value="Genomic_DNA"/>
</dbReference>
<comment type="subcellular location">
    <subcellularLocation>
        <location evidence="1">Membrane</location>
        <topology evidence="1">Single-pass type IV membrane protein</topology>
    </subcellularLocation>
</comment>
<dbReference type="InterPro" id="IPR016763">
    <property type="entry name" value="VAP"/>
</dbReference>
<dbReference type="Proteomes" id="UP000823749">
    <property type="component" value="Chromosome 9"/>
</dbReference>
<keyword evidence="4" id="KW-1133">Transmembrane helix</keyword>
<protein>
    <recommendedName>
        <fullName evidence="6">MSP domain-containing protein</fullName>
    </recommendedName>
</protein>
<evidence type="ECO:0000259" key="6">
    <source>
        <dbReference type="PROSITE" id="PS50202"/>
    </source>
</evidence>
<name>A0AAV6J287_9ERIC</name>
<dbReference type="GO" id="GO:0061817">
    <property type="term" value="P:endoplasmic reticulum-plasma membrane tethering"/>
    <property type="evidence" value="ECO:0007669"/>
    <property type="project" value="TreeGrafter"/>
</dbReference>
<dbReference type="InterPro" id="IPR008962">
    <property type="entry name" value="PapD-like_sf"/>
</dbReference>
<keyword evidence="3" id="KW-0812">Transmembrane</keyword>
<dbReference type="InterPro" id="IPR013783">
    <property type="entry name" value="Ig-like_fold"/>
</dbReference>
<keyword evidence="8" id="KW-1185">Reference proteome</keyword>
<evidence type="ECO:0000256" key="1">
    <source>
        <dbReference type="ARBA" id="ARBA00004211"/>
    </source>
</evidence>
<dbReference type="Pfam" id="PF00635">
    <property type="entry name" value="Motile_Sperm"/>
    <property type="match status" value="1"/>
</dbReference>
<dbReference type="AlphaFoldDB" id="A0AAV6J287"/>
<dbReference type="GO" id="GO:0005789">
    <property type="term" value="C:endoplasmic reticulum membrane"/>
    <property type="evidence" value="ECO:0007669"/>
    <property type="project" value="InterPro"/>
</dbReference>
<sequence>MGHFLRLGKLNFKSIAVKTFTNQSKKYSVRSNNGVVLPCSTCNVNATMQAQGEAPPDMQCKDRFLVQSVVARPGATPKDFNKEAGNHVEDCQLRFVYVSPPKPSSPVPEESRKGLHLGLLNPKMDILKVLN</sequence>
<evidence type="ECO:0000313" key="7">
    <source>
        <dbReference type="EMBL" id="KAG5533694.1"/>
    </source>
</evidence>
<accession>A0AAV6J287</accession>
<organism evidence="7 8">
    <name type="scientific">Rhododendron griersonianum</name>
    <dbReference type="NCBI Taxonomy" id="479676"/>
    <lineage>
        <taxon>Eukaryota</taxon>
        <taxon>Viridiplantae</taxon>
        <taxon>Streptophyta</taxon>
        <taxon>Embryophyta</taxon>
        <taxon>Tracheophyta</taxon>
        <taxon>Spermatophyta</taxon>
        <taxon>Magnoliopsida</taxon>
        <taxon>eudicotyledons</taxon>
        <taxon>Gunneridae</taxon>
        <taxon>Pentapetalae</taxon>
        <taxon>asterids</taxon>
        <taxon>Ericales</taxon>
        <taxon>Ericaceae</taxon>
        <taxon>Ericoideae</taxon>
        <taxon>Rhodoreae</taxon>
        <taxon>Rhododendron</taxon>
    </lineage>
</organism>
<dbReference type="PANTHER" id="PTHR10809">
    <property type="entry name" value="VESICLE-ASSOCIATED MEMBRANE PROTEIN-ASSOCIATED PROTEIN"/>
    <property type="match status" value="1"/>
</dbReference>
<dbReference type="Gene3D" id="2.60.40.10">
    <property type="entry name" value="Immunoglobulins"/>
    <property type="match status" value="1"/>
</dbReference>
<keyword evidence="5" id="KW-0472">Membrane</keyword>
<evidence type="ECO:0000256" key="4">
    <source>
        <dbReference type="ARBA" id="ARBA00022989"/>
    </source>
</evidence>
<comment type="similarity">
    <text evidence="2">Belongs to the VAMP-associated protein (VAP) (TC 9.B.17) family.</text>
</comment>
<dbReference type="SUPFAM" id="SSF49354">
    <property type="entry name" value="PapD-like"/>
    <property type="match status" value="1"/>
</dbReference>
<proteinExistence type="inferred from homology"/>
<dbReference type="GO" id="GO:0005886">
    <property type="term" value="C:plasma membrane"/>
    <property type="evidence" value="ECO:0007669"/>
    <property type="project" value="TreeGrafter"/>
</dbReference>
<evidence type="ECO:0000256" key="3">
    <source>
        <dbReference type="ARBA" id="ARBA00022692"/>
    </source>
</evidence>
<evidence type="ECO:0000256" key="5">
    <source>
        <dbReference type="ARBA" id="ARBA00023136"/>
    </source>
</evidence>
<dbReference type="GO" id="GO:0090158">
    <property type="term" value="P:endoplasmic reticulum membrane organization"/>
    <property type="evidence" value="ECO:0007669"/>
    <property type="project" value="TreeGrafter"/>
</dbReference>
<evidence type="ECO:0000256" key="2">
    <source>
        <dbReference type="ARBA" id="ARBA00008932"/>
    </source>
</evidence>
<dbReference type="PROSITE" id="PS50202">
    <property type="entry name" value="MSP"/>
    <property type="match status" value="1"/>
</dbReference>
<evidence type="ECO:0000313" key="8">
    <source>
        <dbReference type="Proteomes" id="UP000823749"/>
    </source>
</evidence>
<reference evidence="7" key="1">
    <citation type="submission" date="2020-08" db="EMBL/GenBank/DDBJ databases">
        <title>Plant Genome Project.</title>
        <authorList>
            <person name="Zhang R.-G."/>
        </authorList>
    </citation>
    <scope>NUCLEOTIDE SEQUENCE</scope>
    <source>
        <strain evidence="7">WSP0</strain>
        <tissue evidence="7">Leaf</tissue>
    </source>
</reference>
<gene>
    <name evidence="7" type="ORF">RHGRI_027768</name>
</gene>